<organism evidence="2 3">
    <name type="scientific">Spiroplasma chinense</name>
    <dbReference type="NCBI Taxonomy" id="216932"/>
    <lineage>
        <taxon>Bacteria</taxon>
        <taxon>Bacillati</taxon>
        <taxon>Mycoplasmatota</taxon>
        <taxon>Mollicutes</taxon>
        <taxon>Entomoplasmatales</taxon>
        <taxon>Spiroplasmataceae</taxon>
        <taxon>Spiroplasma</taxon>
    </lineage>
</organism>
<evidence type="ECO:0000313" key="3">
    <source>
        <dbReference type="Proteomes" id="UP000323144"/>
    </source>
</evidence>
<keyword evidence="1" id="KW-0175">Coiled coil</keyword>
<gene>
    <name evidence="2" type="ORF">SCHIN_v1c00710</name>
</gene>
<protein>
    <submittedName>
        <fullName evidence="2">Uncharacterized protein</fullName>
    </submittedName>
</protein>
<reference evidence="2 3" key="1">
    <citation type="submission" date="2019-08" db="EMBL/GenBank/DDBJ databases">
        <title>Complete genome sequence of Spiroplasma chinense CCH (DSM 19755).</title>
        <authorList>
            <person name="Shen H.-Y."/>
            <person name="Lin Y.-C."/>
            <person name="Chou L."/>
            <person name="Kuo C.-H."/>
        </authorList>
    </citation>
    <scope>NUCLEOTIDE SEQUENCE [LARGE SCALE GENOMIC DNA]</scope>
    <source>
        <strain evidence="2 3">CCH</strain>
    </source>
</reference>
<evidence type="ECO:0000313" key="2">
    <source>
        <dbReference type="EMBL" id="QEH61269.1"/>
    </source>
</evidence>
<dbReference type="RefSeq" id="WP_166507664.1">
    <property type="nucleotide sequence ID" value="NZ_CP043026.1"/>
</dbReference>
<sequence>MEEYDLYIFSVSFANGKIIPRIKILIPRSDPKLSEEYDKIYLQNTKGKKGLDLMNRDMKNVLSQEKQYFLDLDYAESPLVMELRRQIKELTDGWAADREAWKIEKAELLEIISLQNQKIEMQQVLIDELKDEVVDLKAKIVGLETELKWYKDKYD</sequence>
<dbReference type="EMBL" id="CP043026">
    <property type="protein sequence ID" value="QEH61269.1"/>
    <property type="molecule type" value="Genomic_DNA"/>
</dbReference>
<accession>A0A5B9Y3L7</accession>
<dbReference type="KEGG" id="schi:SCHIN_v1c00710"/>
<feature type="coiled-coil region" evidence="1">
    <location>
        <begin position="112"/>
        <end position="146"/>
    </location>
</feature>
<keyword evidence="3" id="KW-1185">Reference proteome</keyword>
<name>A0A5B9Y3L7_9MOLU</name>
<dbReference type="AlphaFoldDB" id="A0A5B9Y3L7"/>
<evidence type="ECO:0000256" key="1">
    <source>
        <dbReference type="SAM" id="Coils"/>
    </source>
</evidence>
<dbReference type="Proteomes" id="UP000323144">
    <property type="component" value="Chromosome"/>
</dbReference>
<proteinExistence type="predicted"/>